<feature type="signal peptide" evidence="1">
    <location>
        <begin position="1"/>
        <end position="20"/>
    </location>
</feature>
<evidence type="ECO:0000256" key="1">
    <source>
        <dbReference type="SAM" id="SignalP"/>
    </source>
</evidence>
<accession>A0ABM1BK76</accession>
<feature type="chain" id="PRO_5046414448" evidence="1">
    <location>
        <begin position="21"/>
        <end position="132"/>
    </location>
</feature>
<gene>
    <name evidence="4" type="primary">LOC106467798</name>
</gene>
<dbReference type="SUPFAM" id="SSF57625">
    <property type="entry name" value="Invertebrate chitin-binding proteins"/>
    <property type="match status" value="1"/>
</dbReference>
<dbReference type="PANTHER" id="PTHR22933:SF43">
    <property type="entry name" value="LP10131P"/>
    <property type="match status" value="1"/>
</dbReference>
<evidence type="ECO:0000313" key="3">
    <source>
        <dbReference type="Proteomes" id="UP000694941"/>
    </source>
</evidence>
<dbReference type="InterPro" id="IPR002557">
    <property type="entry name" value="Chitin-bd_dom"/>
</dbReference>
<dbReference type="RefSeq" id="XP_013783630.1">
    <property type="nucleotide sequence ID" value="XM_013928176.1"/>
</dbReference>
<dbReference type="Gene3D" id="2.170.140.10">
    <property type="entry name" value="Chitin binding domain"/>
    <property type="match status" value="1"/>
</dbReference>
<dbReference type="GeneID" id="106467798"/>
<evidence type="ECO:0000313" key="4">
    <source>
        <dbReference type="RefSeq" id="XP_013783630.1"/>
    </source>
</evidence>
<dbReference type="InterPro" id="IPR036508">
    <property type="entry name" value="Chitin-bd_dom_sf"/>
</dbReference>
<dbReference type="Proteomes" id="UP000694941">
    <property type="component" value="Unplaced"/>
</dbReference>
<name>A0ABM1BK76_LIMPO</name>
<organism evidence="3 4">
    <name type="scientific">Limulus polyphemus</name>
    <name type="common">Atlantic horseshoe crab</name>
    <dbReference type="NCBI Taxonomy" id="6850"/>
    <lineage>
        <taxon>Eukaryota</taxon>
        <taxon>Metazoa</taxon>
        <taxon>Ecdysozoa</taxon>
        <taxon>Arthropoda</taxon>
        <taxon>Chelicerata</taxon>
        <taxon>Merostomata</taxon>
        <taxon>Xiphosura</taxon>
        <taxon>Limulidae</taxon>
        <taxon>Limulus</taxon>
    </lineage>
</organism>
<protein>
    <submittedName>
        <fullName evidence="4">Uncharacterized protein LOC106467798</fullName>
    </submittedName>
</protein>
<dbReference type="Pfam" id="PF01607">
    <property type="entry name" value="CBM_14"/>
    <property type="match status" value="1"/>
</dbReference>
<sequence length="132" mass="14720">MASRAVAIFWFLSTATLLAGETMILTVPLSDNTNLVLSPVATQFSCENKTYGYYVDVEAACKVYHICNPYIAEQGQEKVIQYVHYSFYCREETIFNQATLACEPPEQAIPCGQTPVYHSDANHNVNPEPESS</sequence>
<keyword evidence="1" id="KW-0732">Signal</keyword>
<feature type="domain" description="Chitin-binding type-2" evidence="2">
    <location>
        <begin position="43"/>
        <end position="113"/>
    </location>
</feature>
<proteinExistence type="predicted"/>
<dbReference type="PROSITE" id="PS50940">
    <property type="entry name" value="CHIT_BIND_II"/>
    <property type="match status" value="1"/>
</dbReference>
<reference evidence="4" key="1">
    <citation type="submission" date="2025-08" db="UniProtKB">
        <authorList>
            <consortium name="RefSeq"/>
        </authorList>
    </citation>
    <scope>IDENTIFICATION</scope>
    <source>
        <tissue evidence="4">Muscle</tissue>
    </source>
</reference>
<keyword evidence="3" id="KW-1185">Reference proteome</keyword>
<evidence type="ECO:0000259" key="2">
    <source>
        <dbReference type="PROSITE" id="PS50940"/>
    </source>
</evidence>
<dbReference type="PANTHER" id="PTHR22933">
    <property type="entry name" value="FI18007P1-RELATED"/>
    <property type="match status" value="1"/>
</dbReference>
<dbReference type="InterPro" id="IPR052976">
    <property type="entry name" value="Scoloptoxin-like"/>
</dbReference>